<dbReference type="Pfam" id="PF01753">
    <property type="entry name" value="zf-MYND"/>
    <property type="match status" value="1"/>
</dbReference>
<keyword evidence="1" id="KW-0479">Metal-binding</keyword>
<protein>
    <recommendedName>
        <fullName evidence="5">MYND-type domain-containing protein</fullName>
    </recommendedName>
</protein>
<gene>
    <name evidence="6" type="ORF">FA15DRAFT_758780</name>
</gene>
<evidence type="ECO:0000256" key="3">
    <source>
        <dbReference type="ARBA" id="ARBA00022833"/>
    </source>
</evidence>
<sequence>MGTHEMDSAEIRQLLETASSLHRLARRWTDRPNAESMEAFLVHLDPALLPNLDELQRQYPPALIRVELVVHCLEVVTTAVNFSNRSQNLAKIIQTSISRHLQSITTSVAFITDHVTVIWPLPCAEAHKAMVTTLMVLCGLNKLDSTIWSTAIAQKSTLRSILNILTVRFGGSSWKTSKEYIYFPTAPENCPALAVFASAMLRDEPTVSKHYSSLVDAHGDAYVAEICECLVARLEVLAKKVEGNVGFVDDSKRFVGLFSLIRATHDLSKAPFVKSLLKPHVLRRTTAAIWKIMKKLLIRRGDTSPFAVASGWLIFMVLDLTRMPDYLNAMVSMVDGGILLTLLGDNQESKRLRTGIAIHSMFPTVVRFLAKWFNDDYRTKGLDGEKVKTLQVLRDHITFLRPSASRRVLKSQNGHCSNLKCPNKGIVRVRYCAKCHMCSYCSEECQRGDWSDRHREECAPAAQHYLELKREDRWVTRSMRRFYYSVMERLFNRDWAPLPFDLKDSVYVQEPSVLLYDSTPTNSPLEGRRCQVKNYAFKTPRFNMSPYFERRIEHMLAEICPPKASHAVRIAEGRFYFGRDTDLMVMVKLELDFRGPGEDNLYHVTSGLIRIGSSYLQM</sequence>
<proteinExistence type="predicted"/>
<keyword evidence="7" id="KW-1185">Reference proteome</keyword>
<dbReference type="GO" id="GO:0008270">
    <property type="term" value="F:zinc ion binding"/>
    <property type="evidence" value="ECO:0007669"/>
    <property type="project" value="UniProtKB-KW"/>
</dbReference>
<dbReference type="OrthoDB" id="3202243at2759"/>
<evidence type="ECO:0000256" key="1">
    <source>
        <dbReference type="ARBA" id="ARBA00022723"/>
    </source>
</evidence>
<name>A0A5C3KM25_COPMA</name>
<dbReference type="InterPro" id="IPR002893">
    <property type="entry name" value="Znf_MYND"/>
</dbReference>
<accession>A0A5C3KM25</accession>
<dbReference type="AlphaFoldDB" id="A0A5C3KM25"/>
<evidence type="ECO:0000256" key="4">
    <source>
        <dbReference type="PROSITE-ProRule" id="PRU00134"/>
    </source>
</evidence>
<evidence type="ECO:0000259" key="5">
    <source>
        <dbReference type="PROSITE" id="PS50865"/>
    </source>
</evidence>
<dbReference type="PROSITE" id="PS50865">
    <property type="entry name" value="ZF_MYND_2"/>
    <property type="match status" value="1"/>
</dbReference>
<feature type="domain" description="MYND-type" evidence="5">
    <location>
        <begin position="418"/>
        <end position="458"/>
    </location>
</feature>
<keyword evidence="2 4" id="KW-0863">Zinc-finger</keyword>
<evidence type="ECO:0000256" key="2">
    <source>
        <dbReference type="ARBA" id="ARBA00022771"/>
    </source>
</evidence>
<keyword evidence="3" id="KW-0862">Zinc</keyword>
<organism evidence="6 7">
    <name type="scientific">Coprinopsis marcescibilis</name>
    <name type="common">Agaric fungus</name>
    <name type="synonym">Psathyrella marcescibilis</name>
    <dbReference type="NCBI Taxonomy" id="230819"/>
    <lineage>
        <taxon>Eukaryota</taxon>
        <taxon>Fungi</taxon>
        <taxon>Dikarya</taxon>
        <taxon>Basidiomycota</taxon>
        <taxon>Agaricomycotina</taxon>
        <taxon>Agaricomycetes</taxon>
        <taxon>Agaricomycetidae</taxon>
        <taxon>Agaricales</taxon>
        <taxon>Agaricineae</taxon>
        <taxon>Psathyrellaceae</taxon>
        <taxon>Coprinopsis</taxon>
    </lineage>
</organism>
<dbReference type="Gene3D" id="6.10.140.2220">
    <property type="match status" value="1"/>
</dbReference>
<evidence type="ECO:0000313" key="7">
    <source>
        <dbReference type="Proteomes" id="UP000307440"/>
    </source>
</evidence>
<evidence type="ECO:0000313" key="6">
    <source>
        <dbReference type="EMBL" id="TFK21334.1"/>
    </source>
</evidence>
<dbReference type="SUPFAM" id="SSF144232">
    <property type="entry name" value="HIT/MYND zinc finger-like"/>
    <property type="match status" value="1"/>
</dbReference>
<dbReference type="EMBL" id="ML210271">
    <property type="protein sequence ID" value="TFK21334.1"/>
    <property type="molecule type" value="Genomic_DNA"/>
</dbReference>
<dbReference type="Proteomes" id="UP000307440">
    <property type="component" value="Unassembled WGS sequence"/>
</dbReference>
<reference evidence="6 7" key="1">
    <citation type="journal article" date="2019" name="Nat. Ecol. Evol.">
        <title>Megaphylogeny resolves global patterns of mushroom evolution.</title>
        <authorList>
            <person name="Varga T."/>
            <person name="Krizsan K."/>
            <person name="Foldi C."/>
            <person name="Dima B."/>
            <person name="Sanchez-Garcia M."/>
            <person name="Sanchez-Ramirez S."/>
            <person name="Szollosi G.J."/>
            <person name="Szarkandi J.G."/>
            <person name="Papp V."/>
            <person name="Albert L."/>
            <person name="Andreopoulos W."/>
            <person name="Angelini C."/>
            <person name="Antonin V."/>
            <person name="Barry K.W."/>
            <person name="Bougher N.L."/>
            <person name="Buchanan P."/>
            <person name="Buyck B."/>
            <person name="Bense V."/>
            <person name="Catcheside P."/>
            <person name="Chovatia M."/>
            <person name="Cooper J."/>
            <person name="Damon W."/>
            <person name="Desjardin D."/>
            <person name="Finy P."/>
            <person name="Geml J."/>
            <person name="Haridas S."/>
            <person name="Hughes K."/>
            <person name="Justo A."/>
            <person name="Karasinski D."/>
            <person name="Kautmanova I."/>
            <person name="Kiss B."/>
            <person name="Kocsube S."/>
            <person name="Kotiranta H."/>
            <person name="LaButti K.M."/>
            <person name="Lechner B.E."/>
            <person name="Liimatainen K."/>
            <person name="Lipzen A."/>
            <person name="Lukacs Z."/>
            <person name="Mihaltcheva S."/>
            <person name="Morgado L.N."/>
            <person name="Niskanen T."/>
            <person name="Noordeloos M.E."/>
            <person name="Ohm R.A."/>
            <person name="Ortiz-Santana B."/>
            <person name="Ovrebo C."/>
            <person name="Racz N."/>
            <person name="Riley R."/>
            <person name="Savchenko A."/>
            <person name="Shiryaev A."/>
            <person name="Soop K."/>
            <person name="Spirin V."/>
            <person name="Szebenyi C."/>
            <person name="Tomsovsky M."/>
            <person name="Tulloss R.E."/>
            <person name="Uehling J."/>
            <person name="Grigoriev I.V."/>
            <person name="Vagvolgyi C."/>
            <person name="Papp T."/>
            <person name="Martin F.M."/>
            <person name="Miettinen O."/>
            <person name="Hibbett D.S."/>
            <person name="Nagy L.G."/>
        </authorList>
    </citation>
    <scope>NUCLEOTIDE SEQUENCE [LARGE SCALE GENOMIC DNA]</scope>
    <source>
        <strain evidence="6 7">CBS 121175</strain>
    </source>
</reference>